<comment type="subcellular location">
    <subcellularLocation>
        <location evidence="1">Cell membrane</location>
        <topology evidence="1">Multi-pass membrane protein</topology>
    </subcellularLocation>
</comment>
<dbReference type="Proteomes" id="UP000016568">
    <property type="component" value="Unassembled WGS sequence"/>
</dbReference>
<sequence length="162" mass="17783">MTRWVPYPMLSASLLLMWVLLTQSSSVGQLLLGSAVSLFSGQVMSALRPGRVKIRSLRPLPKLLGLVIVDIIRSNLAVAKIILLPGGKRISGFVTLPLDMRNEHGLAVLAVIITATPGTMWVQYDRAKQTLLVHVLDNVDEDAWIALIKGRYEALLVEMFGP</sequence>
<reference evidence="7 8" key="1">
    <citation type="submission" date="2013-09" db="EMBL/GenBank/DDBJ databases">
        <title>Whole genome shotgun sequence of Novosphingobium tardaugens NBRC 16725.</title>
        <authorList>
            <person name="Isaki S."/>
            <person name="Hosoyama A."/>
            <person name="Tsuchikane K."/>
            <person name="Katsumata H."/>
            <person name="Ando Y."/>
            <person name="Yamazaki S."/>
            <person name="Fujita N."/>
        </authorList>
    </citation>
    <scope>NUCLEOTIDE SEQUENCE [LARGE SCALE GENOMIC DNA]</scope>
    <source>
        <strain evidence="7 8">NBRC 16725</strain>
    </source>
</reference>
<dbReference type="GO" id="GO:0005886">
    <property type="term" value="C:plasma membrane"/>
    <property type="evidence" value="ECO:0007669"/>
    <property type="project" value="UniProtKB-SubCell"/>
</dbReference>
<dbReference type="NCBIfam" id="NF006520">
    <property type="entry name" value="PRK08965.1-4"/>
    <property type="match status" value="1"/>
</dbReference>
<keyword evidence="6" id="KW-0472">Membrane</keyword>
<dbReference type="PANTHER" id="PTHR34584">
    <property type="entry name" value="NA(+)/H(+) ANTIPORTER SUBUNIT E1"/>
    <property type="match status" value="1"/>
</dbReference>
<evidence type="ECO:0000256" key="2">
    <source>
        <dbReference type="ARBA" id="ARBA00006228"/>
    </source>
</evidence>
<organism evidence="7 8">
    <name type="scientific">Caenibius tardaugens NBRC 16725</name>
    <dbReference type="NCBI Taxonomy" id="1219035"/>
    <lineage>
        <taxon>Bacteria</taxon>
        <taxon>Pseudomonadati</taxon>
        <taxon>Pseudomonadota</taxon>
        <taxon>Alphaproteobacteria</taxon>
        <taxon>Sphingomonadales</taxon>
        <taxon>Erythrobacteraceae</taxon>
        <taxon>Caenibius</taxon>
    </lineage>
</organism>
<evidence type="ECO:0000256" key="4">
    <source>
        <dbReference type="ARBA" id="ARBA00022692"/>
    </source>
</evidence>
<dbReference type="Pfam" id="PF01899">
    <property type="entry name" value="MNHE"/>
    <property type="match status" value="1"/>
</dbReference>
<evidence type="ECO:0000313" key="7">
    <source>
        <dbReference type="EMBL" id="GAD50159.1"/>
    </source>
</evidence>
<protein>
    <submittedName>
        <fullName evidence="7">K(+)/H(+) antiporter subunit E</fullName>
    </submittedName>
</protein>
<dbReference type="eggNOG" id="COG1863">
    <property type="taxonomic scope" value="Bacteria"/>
</dbReference>
<dbReference type="InterPro" id="IPR002758">
    <property type="entry name" value="Cation_antiport_E"/>
</dbReference>
<evidence type="ECO:0000313" key="8">
    <source>
        <dbReference type="Proteomes" id="UP000016568"/>
    </source>
</evidence>
<dbReference type="OrthoDB" id="9807187at2"/>
<dbReference type="RefSeq" id="WP_021690977.1">
    <property type="nucleotide sequence ID" value="NZ_BASZ01000007.1"/>
</dbReference>
<accession>U2ZXN4</accession>
<evidence type="ECO:0000256" key="3">
    <source>
        <dbReference type="ARBA" id="ARBA00022475"/>
    </source>
</evidence>
<comment type="caution">
    <text evidence="7">The sequence shown here is derived from an EMBL/GenBank/DDBJ whole genome shotgun (WGS) entry which is preliminary data.</text>
</comment>
<dbReference type="PANTHER" id="PTHR34584:SF1">
    <property type="entry name" value="NA(+)_H(+) ANTIPORTER SUBUNIT E1"/>
    <property type="match status" value="1"/>
</dbReference>
<keyword evidence="4" id="KW-0812">Transmembrane</keyword>
<evidence type="ECO:0000256" key="6">
    <source>
        <dbReference type="ARBA" id="ARBA00023136"/>
    </source>
</evidence>
<evidence type="ECO:0000256" key="5">
    <source>
        <dbReference type="ARBA" id="ARBA00022989"/>
    </source>
</evidence>
<comment type="similarity">
    <text evidence="2">Belongs to the CPA3 antiporters (TC 2.A.63) subunit E family.</text>
</comment>
<keyword evidence="5" id="KW-1133">Transmembrane helix</keyword>
<evidence type="ECO:0000256" key="1">
    <source>
        <dbReference type="ARBA" id="ARBA00004651"/>
    </source>
</evidence>
<keyword evidence="3" id="KW-1003">Cell membrane</keyword>
<proteinExistence type="inferred from homology"/>
<name>U2ZXN4_9SPHN</name>
<dbReference type="EMBL" id="BASZ01000007">
    <property type="protein sequence ID" value="GAD50159.1"/>
    <property type="molecule type" value="Genomic_DNA"/>
</dbReference>
<gene>
    <name evidence="7" type="primary">phaE</name>
    <name evidence="7" type="ORF">NT2_07_01590</name>
</gene>
<keyword evidence="8" id="KW-1185">Reference proteome</keyword>
<dbReference type="GO" id="GO:0008324">
    <property type="term" value="F:monoatomic cation transmembrane transporter activity"/>
    <property type="evidence" value="ECO:0007669"/>
    <property type="project" value="InterPro"/>
</dbReference>
<dbReference type="KEGG" id="ntd:EGO55_05970"/>
<dbReference type="PIRSF" id="PIRSF019239">
    <property type="entry name" value="MrpE"/>
    <property type="match status" value="1"/>
</dbReference>
<dbReference type="AlphaFoldDB" id="U2ZXN4"/>